<evidence type="ECO:0000259" key="9">
    <source>
        <dbReference type="PROSITE" id="PS50928"/>
    </source>
</evidence>
<comment type="similarity">
    <text evidence="2">Belongs to the binding-protein-dependent transport system permease family. HisMQ subfamily.</text>
</comment>
<evidence type="ECO:0000256" key="7">
    <source>
        <dbReference type="ARBA" id="ARBA00023136"/>
    </source>
</evidence>
<evidence type="ECO:0000256" key="4">
    <source>
        <dbReference type="ARBA" id="ARBA00022475"/>
    </source>
</evidence>
<feature type="transmembrane region" description="Helical" evidence="8">
    <location>
        <begin position="115"/>
        <end position="132"/>
    </location>
</feature>
<evidence type="ECO:0000256" key="3">
    <source>
        <dbReference type="ARBA" id="ARBA00022448"/>
    </source>
</evidence>
<evidence type="ECO:0000256" key="6">
    <source>
        <dbReference type="ARBA" id="ARBA00022989"/>
    </source>
</evidence>
<feature type="transmembrane region" description="Helical" evidence="8">
    <location>
        <begin position="39"/>
        <end position="59"/>
    </location>
</feature>
<dbReference type="GO" id="GO:0022857">
    <property type="term" value="F:transmembrane transporter activity"/>
    <property type="evidence" value="ECO:0007669"/>
    <property type="project" value="InterPro"/>
</dbReference>
<dbReference type="Gene3D" id="1.10.3720.10">
    <property type="entry name" value="MetI-like"/>
    <property type="match status" value="1"/>
</dbReference>
<dbReference type="CDD" id="cd06261">
    <property type="entry name" value="TM_PBP2"/>
    <property type="match status" value="1"/>
</dbReference>
<evidence type="ECO:0000256" key="8">
    <source>
        <dbReference type="RuleBase" id="RU363032"/>
    </source>
</evidence>
<feature type="transmembrane region" description="Helical" evidence="8">
    <location>
        <begin position="301"/>
        <end position="329"/>
    </location>
</feature>
<comment type="subcellular location">
    <subcellularLocation>
        <location evidence="1">Cell inner membrane</location>
        <topology evidence="1">Multi-pass membrane protein</topology>
    </subcellularLocation>
    <subcellularLocation>
        <location evidence="8">Cell membrane</location>
        <topology evidence="8">Multi-pass membrane protein</topology>
    </subcellularLocation>
</comment>
<accession>A0A1I4DDY6</accession>
<keyword evidence="11" id="KW-1185">Reference proteome</keyword>
<sequence length="386" mass="42515">MQEHDLSWVRTEMALAQAAPSSQVGAGAWMRKNLFASPFDTALTILAALALAWALPQILNWLFFSAVWSGADRTACLTTEQGGSLPAGWTGACWPFVEARLGYFTFGRYPLEERWRVILCGVIFLALLVPLLTPRIPFKRLNAILFFAVFPFIAFFLLLGGYFGLPYVETPLWGGLLVTLVISYVGIVTSLPLGIILALGRRSKMPIVKLLSVVFIETVRGVPLVAVLFMASFMLPLFVPPGMTFDKLLRALIGVALFSSAYMAEVIRGGLQAIPKGQYEGADSLGLGYWQKMGLIVMPQALKLVIPGIVNTFIGLFKDTTLVLIISLFDLLGTVKQSISGDPTWATPQTAKTGYVFAAAVFWIFCFGMSRYSQYMERRLDTGHRK</sequence>
<feature type="transmembrane region" description="Helical" evidence="8">
    <location>
        <begin position="248"/>
        <end position="267"/>
    </location>
</feature>
<dbReference type="NCBIfam" id="TIGR01726">
    <property type="entry name" value="HEQRo_perm_3TM"/>
    <property type="match status" value="1"/>
</dbReference>
<keyword evidence="7 8" id="KW-0472">Membrane</keyword>
<evidence type="ECO:0000256" key="5">
    <source>
        <dbReference type="ARBA" id="ARBA00022692"/>
    </source>
</evidence>
<dbReference type="InterPro" id="IPR010065">
    <property type="entry name" value="AA_ABC_transptr_permease_3TM"/>
</dbReference>
<dbReference type="EMBL" id="FOSL01000017">
    <property type="protein sequence ID" value="SFK90980.1"/>
    <property type="molecule type" value="Genomic_DNA"/>
</dbReference>
<dbReference type="FunFam" id="1.10.3720.10:FF:000032">
    <property type="entry name" value="General amino acid ABC transporter permease"/>
    <property type="match status" value="1"/>
</dbReference>
<proteinExistence type="inferred from homology"/>
<feature type="transmembrane region" description="Helical" evidence="8">
    <location>
        <begin position="349"/>
        <end position="369"/>
    </location>
</feature>
<dbReference type="PANTHER" id="PTHR30614:SF41">
    <property type="entry name" value="INNER MEMBRANE AMINO-ACID ABC TRANSPORTER PERMEASE PROTEIN YHDY"/>
    <property type="match status" value="1"/>
</dbReference>
<dbReference type="InterPro" id="IPR000515">
    <property type="entry name" value="MetI-like"/>
</dbReference>
<reference evidence="10 11" key="1">
    <citation type="submission" date="2016-10" db="EMBL/GenBank/DDBJ databases">
        <authorList>
            <person name="Varghese N."/>
            <person name="Submissions S."/>
        </authorList>
    </citation>
    <scope>NUCLEOTIDE SEQUENCE [LARGE SCALE GENOMIC DNA]</scope>
    <source>
        <strain evidence="10 11">DSM 21822</strain>
    </source>
</reference>
<dbReference type="AlphaFoldDB" id="A0A1I4DDY6"/>
<dbReference type="RefSeq" id="WP_149762461.1">
    <property type="nucleotide sequence ID" value="NZ_BSPE01000033.1"/>
</dbReference>
<keyword evidence="4" id="KW-1003">Cell membrane</keyword>
<feature type="transmembrane region" description="Helical" evidence="8">
    <location>
        <begin position="171"/>
        <end position="198"/>
    </location>
</feature>
<dbReference type="GO" id="GO:0043190">
    <property type="term" value="C:ATP-binding cassette (ABC) transporter complex"/>
    <property type="evidence" value="ECO:0007669"/>
    <property type="project" value="InterPro"/>
</dbReference>
<gene>
    <name evidence="10" type="ORF">SAMN04488498_11713</name>
</gene>
<feature type="domain" description="ABC transmembrane type-1" evidence="9">
    <location>
        <begin position="176"/>
        <end position="368"/>
    </location>
</feature>
<dbReference type="SUPFAM" id="SSF161098">
    <property type="entry name" value="MetI-like"/>
    <property type="match status" value="1"/>
</dbReference>
<dbReference type="GO" id="GO:0006865">
    <property type="term" value="P:amino acid transport"/>
    <property type="evidence" value="ECO:0007669"/>
    <property type="project" value="TreeGrafter"/>
</dbReference>
<dbReference type="Pfam" id="PF00528">
    <property type="entry name" value="BPD_transp_1"/>
    <property type="match status" value="1"/>
</dbReference>
<dbReference type="OrthoDB" id="9771188at2"/>
<keyword evidence="6 8" id="KW-1133">Transmembrane helix</keyword>
<evidence type="ECO:0000256" key="1">
    <source>
        <dbReference type="ARBA" id="ARBA00004429"/>
    </source>
</evidence>
<dbReference type="InterPro" id="IPR043429">
    <property type="entry name" value="ArtM/GltK/GlnP/TcyL/YhdX-like"/>
</dbReference>
<evidence type="ECO:0000256" key="2">
    <source>
        <dbReference type="ARBA" id="ARBA00010072"/>
    </source>
</evidence>
<dbReference type="Proteomes" id="UP000323300">
    <property type="component" value="Unassembled WGS sequence"/>
</dbReference>
<feature type="transmembrane region" description="Helical" evidence="8">
    <location>
        <begin position="144"/>
        <end position="165"/>
    </location>
</feature>
<organism evidence="10 11">
    <name type="scientific">Neomesorhizobium albiziae</name>
    <dbReference type="NCBI Taxonomy" id="335020"/>
    <lineage>
        <taxon>Bacteria</taxon>
        <taxon>Pseudomonadati</taxon>
        <taxon>Pseudomonadota</taxon>
        <taxon>Alphaproteobacteria</taxon>
        <taxon>Hyphomicrobiales</taxon>
        <taxon>Phyllobacteriaceae</taxon>
        <taxon>Neomesorhizobium</taxon>
    </lineage>
</organism>
<dbReference type="PROSITE" id="PS50928">
    <property type="entry name" value="ABC_TM1"/>
    <property type="match status" value="1"/>
</dbReference>
<dbReference type="InterPro" id="IPR035906">
    <property type="entry name" value="MetI-like_sf"/>
</dbReference>
<evidence type="ECO:0000313" key="10">
    <source>
        <dbReference type="EMBL" id="SFK90980.1"/>
    </source>
</evidence>
<dbReference type="PANTHER" id="PTHR30614">
    <property type="entry name" value="MEMBRANE COMPONENT OF AMINO ACID ABC TRANSPORTER"/>
    <property type="match status" value="1"/>
</dbReference>
<keyword evidence="5 8" id="KW-0812">Transmembrane</keyword>
<keyword evidence="3 8" id="KW-0813">Transport</keyword>
<feature type="transmembrane region" description="Helical" evidence="8">
    <location>
        <begin position="210"/>
        <end position="236"/>
    </location>
</feature>
<evidence type="ECO:0000313" key="11">
    <source>
        <dbReference type="Proteomes" id="UP000323300"/>
    </source>
</evidence>
<protein>
    <submittedName>
        <fullName evidence="10">General L-amino acid transport system permease protein</fullName>
    </submittedName>
</protein>
<name>A0A1I4DDY6_9HYPH</name>